<sequence>MVSTIEQSALETIESISIANHFNELVKIQCWLDEVKIRLLLSEREVFKLDLVLCEAIPNIIDYGYEDEQNHTITIRLFNYQHSLDLEIIDDGIAFNPFTTEHYQQPTTLDVATITGRGIHLIKSFTDSQIYQRIGNLNILRVTMLKTPLNNSSNRNESPQ</sequence>
<gene>
    <name evidence="2" type="ORF">VZ94_02720</name>
</gene>
<reference evidence="3" key="1">
    <citation type="submission" date="2015-03" db="EMBL/GenBank/DDBJ databases">
        <title>Draft genome sequence of a novel methanotroph (Sn10-6) isolated from flooded ricefield rhizosphere in India.</title>
        <authorList>
            <person name="Pandit P.S."/>
            <person name="Pore S.D."/>
            <person name="Arora P."/>
            <person name="Kapse N.G."/>
            <person name="Dhakephalkar P.K."/>
            <person name="Rahalkar M.C."/>
        </authorList>
    </citation>
    <scope>NUCLEOTIDE SEQUENCE [LARGE SCALE GENOMIC DNA]</scope>
    <source>
        <strain evidence="3">Sn10-6</strain>
    </source>
</reference>
<dbReference type="Gene3D" id="3.30.565.10">
    <property type="entry name" value="Histidine kinase-like ATPase, C-terminal domain"/>
    <property type="match status" value="1"/>
</dbReference>
<comment type="caution">
    <text evidence="2">The sequence shown here is derived from an EMBL/GenBank/DDBJ whole genome shotgun (WGS) entry which is preliminary data.</text>
</comment>
<dbReference type="EMBL" id="LAJX01000020">
    <property type="protein sequence ID" value="KJV07730.1"/>
    <property type="molecule type" value="Genomic_DNA"/>
</dbReference>
<evidence type="ECO:0000313" key="3">
    <source>
        <dbReference type="Proteomes" id="UP000033684"/>
    </source>
</evidence>
<dbReference type="InterPro" id="IPR036890">
    <property type="entry name" value="HATPase_C_sf"/>
</dbReference>
<evidence type="ECO:0000259" key="1">
    <source>
        <dbReference type="Pfam" id="PF13581"/>
    </source>
</evidence>
<organism evidence="2 3">
    <name type="scientific">Methylocucumis oryzae</name>
    <dbReference type="NCBI Taxonomy" id="1632867"/>
    <lineage>
        <taxon>Bacteria</taxon>
        <taxon>Pseudomonadati</taxon>
        <taxon>Pseudomonadota</taxon>
        <taxon>Gammaproteobacteria</taxon>
        <taxon>Methylococcales</taxon>
        <taxon>Methylococcaceae</taxon>
        <taxon>Methylocucumis</taxon>
    </lineage>
</organism>
<keyword evidence="3" id="KW-1185">Reference proteome</keyword>
<dbReference type="AlphaFoldDB" id="A0A0F3ILU7"/>
<protein>
    <recommendedName>
        <fullName evidence="1">Histidine kinase/HSP90-like ATPase domain-containing protein</fullName>
    </recommendedName>
</protein>
<dbReference type="SUPFAM" id="SSF55874">
    <property type="entry name" value="ATPase domain of HSP90 chaperone/DNA topoisomerase II/histidine kinase"/>
    <property type="match status" value="1"/>
</dbReference>
<dbReference type="CDD" id="cd16936">
    <property type="entry name" value="HATPase_RsbW-like"/>
    <property type="match status" value="1"/>
</dbReference>
<accession>A0A0F3ILU7</accession>
<dbReference type="Pfam" id="PF13581">
    <property type="entry name" value="HATPase_c_2"/>
    <property type="match status" value="1"/>
</dbReference>
<proteinExistence type="predicted"/>
<evidence type="ECO:0000313" key="2">
    <source>
        <dbReference type="EMBL" id="KJV07730.1"/>
    </source>
</evidence>
<dbReference type="OrthoDB" id="9792240at2"/>
<dbReference type="Proteomes" id="UP000033684">
    <property type="component" value="Unassembled WGS sequence"/>
</dbReference>
<reference evidence="2 3" key="2">
    <citation type="journal article" date="2016" name="Microb. Ecol.">
        <title>Genome Characteristics of a Novel Type I Methanotroph (Sn10-6) Isolated from a Flooded Indian Rice Field.</title>
        <authorList>
            <person name="Rahalkar M.C."/>
            <person name="Pandit P.S."/>
            <person name="Dhakephalkar P.K."/>
            <person name="Pore S."/>
            <person name="Arora P."/>
            <person name="Kapse N."/>
        </authorList>
    </citation>
    <scope>NUCLEOTIDE SEQUENCE [LARGE SCALE GENOMIC DNA]</scope>
    <source>
        <strain evidence="2 3">Sn10-6</strain>
    </source>
</reference>
<name>A0A0F3ILU7_9GAMM</name>
<dbReference type="RefSeq" id="WP_045778067.1">
    <property type="nucleotide sequence ID" value="NZ_LAJX01000020.1"/>
</dbReference>
<dbReference type="InterPro" id="IPR003594">
    <property type="entry name" value="HATPase_dom"/>
</dbReference>
<feature type="domain" description="Histidine kinase/HSP90-like ATPase" evidence="1">
    <location>
        <begin position="26"/>
        <end position="143"/>
    </location>
</feature>